<evidence type="ECO:0000256" key="6">
    <source>
        <dbReference type="ARBA" id="ARBA00022526"/>
    </source>
</evidence>
<evidence type="ECO:0000256" key="8">
    <source>
        <dbReference type="ARBA" id="ARBA00023277"/>
    </source>
</evidence>
<comment type="similarity">
    <text evidence="3">Belongs to the phosphohexose mutase family.</text>
</comment>
<dbReference type="PANTHER" id="PTHR42946">
    <property type="entry name" value="PHOSPHOHEXOSE MUTASE"/>
    <property type="match status" value="1"/>
</dbReference>
<dbReference type="FunFam" id="3.40.120.10:FF:000014">
    <property type="entry name" value="Phosphomannomutase/phosphoglucomutase isoform B"/>
    <property type="match status" value="1"/>
</dbReference>
<evidence type="ECO:0000256" key="10">
    <source>
        <dbReference type="ARBA" id="ARBA00049409"/>
    </source>
</evidence>
<dbReference type="InterPro" id="IPR005846">
    <property type="entry name" value="A-D-PHexomutase_a/b/a-III"/>
</dbReference>
<feature type="domain" description="Alpha-D-phosphohexomutase alpha/beta/alpha" evidence="12">
    <location>
        <begin position="256"/>
        <end position="398"/>
    </location>
</feature>
<dbReference type="InterPro" id="IPR050060">
    <property type="entry name" value="Phosphoglucosamine_mutase"/>
</dbReference>
<comment type="catalytic activity">
    <reaction evidence="1">
        <text>alpha-D-glucose 1-phosphate = alpha-D-glucose 6-phosphate</text>
        <dbReference type="Rhea" id="RHEA:23536"/>
        <dbReference type="ChEBI" id="CHEBI:58225"/>
        <dbReference type="ChEBI" id="CHEBI:58601"/>
        <dbReference type="EC" id="5.4.2.2"/>
    </reaction>
</comment>
<dbReference type="FunFam" id="3.40.120.10:FF:000010">
    <property type="entry name" value="phosphomannomutase/phosphoglucomutase isoform X1"/>
    <property type="match status" value="1"/>
</dbReference>
<keyword evidence="7" id="KW-0597">Phosphoprotein</keyword>
<dbReference type="Gene3D" id="3.40.120.10">
    <property type="entry name" value="Alpha-D-Glucose-1,6-Bisphosphate, subunit A, domain 3"/>
    <property type="match status" value="3"/>
</dbReference>
<dbReference type="GO" id="GO:0009570">
    <property type="term" value="C:chloroplast stroma"/>
    <property type="evidence" value="ECO:0007669"/>
    <property type="project" value="TreeGrafter"/>
</dbReference>
<keyword evidence="8" id="KW-0119">Carbohydrate metabolism</keyword>
<name>A0AAN9F7K3_CROPI</name>
<sequence>MASTRTPEVQSNKIQMSFNSTVSISYLHINLKQNCPAISNYCPGGHDYDQEGNDDAEPSSSCSSPCETEDSSLELNDNYPLDDEVGRRLSEMIPIPECLASSSHVSVTRARVGGSGKKVTEQEEEEELLCLRPVLLITHSLSLSLSLSLSPLKKKKKKQLTLYLCNMAAAISGKIVQNVFVSHCCYQQSRRDRFPPHKRNSLPSAPVGKSASMKMLRTLFKPRNDFIIQRNLHFNASASATEVPYLDKVDFLRLQNGSDIRGVAVEGVEGEPVNLTEPVAEAIGAAFAAWLVDKKKADTSQHLRVSIGHDSRITAKLLQNAISRGLAGAGIEVVQYGLASTPAMFNSTLTKNEAFLCPVDGSIMITASHLPFNRNGFKFFTNAGGLGKADIKDILDRAADLYNQFTEERFTNSERKGSLAIKRVDYMNVYTSDLVNAVRKAAGNIEKPLEGFHIVVDAGNGAGGFFAAKVLEPLGAITAGSQFLEPDGLFPNHIPNPEDKTAMKAITQAVLDNKADLGIIFDTDVDRSAAVDFTGREFNRNRLIALMAAIVLEEHPGTTIVTDSVTSDGLTTFIEKKLGGKHHRFKRGYKNVIDEAIRLNSIGEESHLAIETSGHGALKENHWLDDGAYTMVKILNKLASARASGTSGGSMVLTNLIEGLQEPAFAVELRLKINQSHPDLKGGSFREYGEAVLKHLENLVGSDPSLQKAPVNYEGVRVSGYGGWFLLRLSLHDPVLPLNIEAQRNDDAVKLGLAVLAAVKDFAGLDVSALNKFVGA</sequence>
<accession>A0AAN9F7K3</accession>
<evidence type="ECO:0000256" key="9">
    <source>
        <dbReference type="ARBA" id="ARBA00049318"/>
    </source>
</evidence>
<evidence type="ECO:0000256" key="4">
    <source>
        <dbReference type="ARBA" id="ARBA00011245"/>
    </source>
</evidence>
<dbReference type="InterPro" id="IPR016055">
    <property type="entry name" value="A-D-PHexomutase_a/b/a-I/II/III"/>
</dbReference>
<dbReference type="GO" id="GO:0006006">
    <property type="term" value="P:glucose metabolic process"/>
    <property type="evidence" value="ECO:0007669"/>
    <property type="project" value="UniProtKB-KW"/>
</dbReference>
<evidence type="ECO:0000259" key="13">
    <source>
        <dbReference type="Pfam" id="PF02879"/>
    </source>
</evidence>
<feature type="domain" description="Alpha-D-phosphohexomutase alpha/beta/alpha" evidence="14">
    <location>
        <begin position="540"/>
        <end position="641"/>
    </location>
</feature>
<dbReference type="AlphaFoldDB" id="A0AAN9F7K3"/>
<dbReference type="FunFam" id="3.40.120.10:FF:000022">
    <property type="entry name" value="phosphomannomutase/phosphoglucomutase isoform X1"/>
    <property type="match status" value="1"/>
</dbReference>
<proteinExistence type="inferred from homology"/>
<evidence type="ECO:0000313" key="16">
    <source>
        <dbReference type="Proteomes" id="UP001372338"/>
    </source>
</evidence>
<protein>
    <recommendedName>
        <fullName evidence="5">phosphoglucomutase (alpha-D-glucose-1,6-bisphosphate-dependent)</fullName>
        <ecNumber evidence="5">5.4.2.2</ecNumber>
    </recommendedName>
</protein>
<dbReference type="EMBL" id="JAYWIO010000004">
    <property type="protein sequence ID" value="KAK7270336.1"/>
    <property type="molecule type" value="Genomic_DNA"/>
</dbReference>
<evidence type="ECO:0000313" key="15">
    <source>
        <dbReference type="EMBL" id="KAK7270336.1"/>
    </source>
</evidence>
<comment type="cofactor">
    <cofactor evidence="2">
        <name>Mg(2+)</name>
        <dbReference type="ChEBI" id="CHEBI:18420"/>
    </cofactor>
</comment>
<evidence type="ECO:0000256" key="7">
    <source>
        <dbReference type="ARBA" id="ARBA00022553"/>
    </source>
</evidence>
<dbReference type="Pfam" id="PF02879">
    <property type="entry name" value="PGM_PMM_II"/>
    <property type="match status" value="1"/>
</dbReference>
<evidence type="ECO:0000259" key="14">
    <source>
        <dbReference type="Pfam" id="PF02880"/>
    </source>
</evidence>
<dbReference type="GO" id="GO:0004614">
    <property type="term" value="F:phosphoglucomutase activity"/>
    <property type="evidence" value="ECO:0007669"/>
    <property type="project" value="UniProtKB-EC"/>
</dbReference>
<evidence type="ECO:0000259" key="12">
    <source>
        <dbReference type="Pfam" id="PF02878"/>
    </source>
</evidence>
<evidence type="ECO:0000256" key="5">
    <source>
        <dbReference type="ARBA" id="ARBA00012728"/>
    </source>
</evidence>
<dbReference type="CDD" id="cd03089">
    <property type="entry name" value="PMM_PGM"/>
    <property type="match status" value="1"/>
</dbReference>
<keyword evidence="16" id="KW-1185">Reference proteome</keyword>
<dbReference type="GO" id="GO:0004615">
    <property type="term" value="F:phosphomannomutase activity"/>
    <property type="evidence" value="ECO:0007669"/>
    <property type="project" value="TreeGrafter"/>
</dbReference>
<dbReference type="EC" id="5.4.2.2" evidence="5"/>
<dbReference type="Proteomes" id="UP001372338">
    <property type="component" value="Unassembled WGS sequence"/>
</dbReference>
<feature type="region of interest" description="Disordered" evidence="11">
    <location>
        <begin position="49"/>
        <end position="78"/>
    </location>
</feature>
<comment type="subunit">
    <text evidence="4">Monomer.</text>
</comment>
<dbReference type="InterPro" id="IPR005841">
    <property type="entry name" value="Alpha-D-phosphohexomutase_SF"/>
</dbReference>
<evidence type="ECO:0000256" key="2">
    <source>
        <dbReference type="ARBA" id="ARBA00001946"/>
    </source>
</evidence>
<reference evidence="15 16" key="1">
    <citation type="submission" date="2024-01" db="EMBL/GenBank/DDBJ databases">
        <title>The genomes of 5 underutilized Papilionoideae crops provide insights into root nodulation and disease resistanc.</title>
        <authorList>
            <person name="Yuan L."/>
        </authorList>
    </citation>
    <scope>NUCLEOTIDE SEQUENCE [LARGE SCALE GENOMIC DNA]</scope>
    <source>
        <strain evidence="15">ZHUSHIDOU_FW_LH</strain>
        <tissue evidence="15">Leaf</tissue>
    </source>
</reference>
<dbReference type="Pfam" id="PF02880">
    <property type="entry name" value="PGM_PMM_III"/>
    <property type="match status" value="1"/>
</dbReference>
<dbReference type="InterPro" id="IPR005845">
    <property type="entry name" value="A-D-PHexomutase_a/b/a-II"/>
</dbReference>
<gene>
    <name evidence="15" type="ORF">RIF29_23403</name>
</gene>
<organism evidence="15 16">
    <name type="scientific">Crotalaria pallida</name>
    <name type="common">Smooth rattlebox</name>
    <name type="synonym">Crotalaria striata</name>
    <dbReference type="NCBI Taxonomy" id="3830"/>
    <lineage>
        <taxon>Eukaryota</taxon>
        <taxon>Viridiplantae</taxon>
        <taxon>Streptophyta</taxon>
        <taxon>Embryophyta</taxon>
        <taxon>Tracheophyta</taxon>
        <taxon>Spermatophyta</taxon>
        <taxon>Magnoliopsida</taxon>
        <taxon>eudicotyledons</taxon>
        <taxon>Gunneridae</taxon>
        <taxon>Pentapetalae</taxon>
        <taxon>rosids</taxon>
        <taxon>fabids</taxon>
        <taxon>Fabales</taxon>
        <taxon>Fabaceae</taxon>
        <taxon>Papilionoideae</taxon>
        <taxon>50 kb inversion clade</taxon>
        <taxon>genistoids sensu lato</taxon>
        <taxon>core genistoids</taxon>
        <taxon>Crotalarieae</taxon>
        <taxon>Crotalaria</taxon>
    </lineage>
</organism>
<evidence type="ECO:0000256" key="3">
    <source>
        <dbReference type="ARBA" id="ARBA00010231"/>
    </source>
</evidence>
<feature type="domain" description="Alpha-D-phosphohexomutase alpha/beta/alpha" evidence="13">
    <location>
        <begin position="430"/>
        <end position="534"/>
    </location>
</feature>
<comment type="catalytic activity">
    <reaction evidence="9">
        <text>alpha-D-glucose 1,6-bisphosphate + L-seryl-[protein] = O-phospho-L-seryl-[protein] + alpha-D-glucose 6-phosphate</text>
        <dbReference type="Rhea" id="RHEA:68752"/>
        <dbReference type="Rhea" id="RHEA-COMP:9863"/>
        <dbReference type="Rhea" id="RHEA-COMP:11604"/>
        <dbReference type="ChEBI" id="CHEBI:29999"/>
        <dbReference type="ChEBI" id="CHEBI:58225"/>
        <dbReference type="ChEBI" id="CHEBI:58392"/>
        <dbReference type="ChEBI" id="CHEBI:83421"/>
    </reaction>
</comment>
<dbReference type="PRINTS" id="PR00509">
    <property type="entry name" value="PGMPMM"/>
</dbReference>
<keyword evidence="6" id="KW-0313">Glucose metabolism</keyword>
<evidence type="ECO:0000256" key="1">
    <source>
        <dbReference type="ARBA" id="ARBA00000443"/>
    </source>
</evidence>
<dbReference type="InterPro" id="IPR005844">
    <property type="entry name" value="A-D-PHexomutase_a/b/a-I"/>
</dbReference>
<comment type="catalytic activity">
    <reaction evidence="10">
        <text>O-phospho-L-seryl-[protein] + alpha-D-glucose 1-phosphate = alpha-D-glucose 1,6-bisphosphate + L-seryl-[protein]</text>
        <dbReference type="Rhea" id="RHEA:68748"/>
        <dbReference type="Rhea" id="RHEA-COMP:9863"/>
        <dbReference type="Rhea" id="RHEA-COMP:11604"/>
        <dbReference type="ChEBI" id="CHEBI:29999"/>
        <dbReference type="ChEBI" id="CHEBI:58392"/>
        <dbReference type="ChEBI" id="CHEBI:58601"/>
        <dbReference type="ChEBI" id="CHEBI:83421"/>
    </reaction>
</comment>
<dbReference type="PANTHER" id="PTHR42946:SF1">
    <property type="entry name" value="PHOSPHOGLUCOMUTASE (ALPHA-D-GLUCOSE-1,6-BISPHOSPHATE-DEPENDENT)"/>
    <property type="match status" value="1"/>
</dbReference>
<comment type="caution">
    <text evidence="15">The sequence shown here is derived from an EMBL/GenBank/DDBJ whole genome shotgun (WGS) entry which is preliminary data.</text>
</comment>
<dbReference type="SUPFAM" id="SSF53738">
    <property type="entry name" value="Phosphoglucomutase, first 3 domains"/>
    <property type="match status" value="3"/>
</dbReference>
<evidence type="ECO:0000256" key="11">
    <source>
        <dbReference type="SAM" id="MobiDB-lite"/>
    </source>
</evidence>
<dbReference type="Pfam" id="PF02878">
    <property type="entry name" value="PGM_PMM_I"/>
    <property type="match status" value="1"/>
</dbReference>